<proteinExistence type="predicted"/>
<evidence type="ECO:0000313" key="2">
    <source>
        <dbReference type="Proteomes" id="UP000774570"/>
    </source>
</evidence>
<comment type="caution">
    <text evidence="1">The sequence shown here is derived from an EMBL/GenBank/DDBJ whole genome shotgun (WGS) entry which is preliminary data.</text>
</comment>
<protein>
    <submittedName>
        <fullName evidence="1">Uncharacterized protein</fullName>
    </submittedName>
</protein>
<dbReference type="RefSeq" id="WP_220164301.1">
    <property type="nucleotide sequence ID" value="NZ_JAIBOA010000003.1"/>
</dbReference>
<name>A0ABS7FNV1_9ACTN</name>
<dbReference type="EMBL" id="JAIBOA010000003">
    <property type="protein sequence ID" value="MBW8482069.1"/>
    <property type="molecule type" value="Genomic_DNA"/>
</dbReference>
<evidence type="ECO:0000313" key="1">
    <source>
        <dbReference type="EMBL" id="MBW8482069.1"/>
    </source>
</evidence>
<accession>A0ABS7FNV1</accession>
<organism evidence="1 2">
    <name type="scientific">Actinomadura parmotrematis</name>
    <dbReference type="NCBI Taxonomy" id="2864039"/>
    <lineage>
        <taxon>Bacteria</taxon>
        <taxon>Bacillati</taxon>
        <taxon>Actinomycetota</taxon>
        <taxon>Actinomycetes</taxon>
        <taxon>Streptosporangiales</taxon>
        <taxon>Thermomonosporaceae</taxon>
        <taxon>Actinomadura</taxon>
    </lineage>
</organism>
<sequence length="140" mass="15578">MSRPVLAVKAGGPWLVLVGGTWAVDTENESGVRLGRGRMWLLPLLERSREEVESEARARLGAGDPDVGEALRAVIGMGLDAWSDHWLSKAVAWMTDEEVVVFSERLHEIALESVGPRSQDTRHAAKRRLERLGLWSPDRE</sequence>
<gene>
    <name evidence="1" type="ORF">K1Y72_06810</name>
</gene>
<reference evidence="1 2" key="1">
    <citation type="submission" date="2021-07" db="EMBL/GenBank/DDBJ databases">
        <title>Actinomadura sp. PM05-2 isolated from lichen.</title>
        <authorList>
            <person name="Somphong A."/>
            <person name="Phongsopitanun W."/>
            <person name="Tanasupawat S."/>
            <person name="Peongsungnone V."/>
        </authorList>
    </citation>
    <scope>NUCLEOTIDE SEQUENCE [LARGE SCALE GENOMIC DNA]</scope>
    <source>
        <strain evidence="1 2">PM05-2</strain>
    </source>
</reference>
<keyword evidence="2" id="KW-1185">Reference proteome</keyword>
<dbReference type="Proteomes" id="UP000774570">
    <property type="component" value="Unassembled WGS sequence"/>
</dbReference>